<name>A0ABY5YAM3_9FLAO</name>
<proteinExistence type="predicted"/>
<evidence type="ECO:0000313" key="2">
    <source>
        <dbReference type="Proteomes" id="UP001059209"/>
    </source>
</evidence>
<organism evidence="1 2">
    <name type="scientific">Maribacter litopenaei</name>
    <dbReference type="NCBI Taxonomy" id="2976127"/>
    <lineage>
        <taxon>Bacteria</taxon>
        <taxon>Pseudomonadati</taxon>
        <taxon>Bacteroidota</taxon>
        <taxon>Flavobacteriia</taxon>
        <taxon>Flavobacteriales</taxon>
        <taxon>Flavobacteriaceae</taxon>
        <taxon>Maribacter</taxon>
    </lineage>
</organism>
<dbReference type="RefSeq" id="WP_260572828.1">
    <property type="nucleotide sequence ID" value="NZ_CP104205.1"/>
</dbReference>
<gene>
    <name evidence="1" type="ORF">NYZ99_20025</name>
</gene>
<keyword evidence="2" id="KW-1185">Reference proteome</keyword>
<sequence length="163" mass="19245">MKTIITTRIFLVGALLFYLTACEEEKIQETKTKTPDAELKALIKEHVDSLYTVYSRFDYDWIDFYEDPYTYIYPDSPIEVNRTDSLRQHWSGLYKKYNVKLLARGEPTIIASEDMAISYNSFNEIFINKQTQDTTKNVGTYIVAWRRQPDDSWKIAFETLHNN</sequence>
<evidence type="ECO:0008006" key="3">
    <source>
        <dbReference type="Google" id="ProtNLM"/>
    </source>
</evidence>
<accession>A0ABY5YAM3</accession>
<protein>
    <recommendedName>
        <fullName evidence="3">DUF4440 domain-containing protein</fullName>
    </recommendedName>
</protein>
<dbReference type="Gene3D" id="3.10.450.50">
    <property type="match status" value="1"/>
</dbReference>
<dbReference type="EMBL" id="CP104205">
    <property type="protein sequence ID" value="UWX54976.1"/>
    <property type="molecule type" value="Genomic_DNA"/>
</dbReference>
<dbReference type="SUPFAM" id="SSF54427">
    <property type="entry name" value="NTF2-like"/>
    <property type="match status" value="1"/>
</dbReference>
<dbReference type="Proteomes" id="UP001059209">
    <property type="component" value="Chromosome"/>
</dbReference>
<dbReference type="InterPro" id="IPR032710">
    <property type="entry name" value="NTF2-like_dom_sf"/>
</dbReference>
<reference evidence="1" key="1">
    <citation type="submission" date="2022-09" db="EMBL/GenBank/DDBJ databases">
        <title>Maribacter litopenaei sp. nov., isolated from the intestinal tract of the Pacific White Shrimp, Litopenaeus vannamei.</title>
        <authorList>
            <person name="Kim S.Y."/>
            <person name="Hwang C.Y."/>
        </authorList>
    </citation>
    <scope>NUCLEOTIDE SEQUENCE</scope>
    <source>
        <strain evidence="1">HL-LV01</strain>
    </source>
</reference>
<evidence type="ECO:0000313" key="1">
    <source>
        <dbReference type="EMBL" id="UWX54976.1"/>
    </source>
</evidence>